<dbReference type="AlphaFoldDB" id="F5YR57"/>
<reference evidence="2" key="1">
    <citation type="submission" date="2009-12" db="EMBL/GenBank/DDBJ databases">
        <title>Complete sequence of Treponema primitia strain ZAS-2.</title>
        <authorList>
            <person name="Tetu S.G."/>
            <person name="Matson E."/>
            <person name="Ren Q."/>
            <person name="Seshadri R."/>
            <person name="Elbourne L."/>
            <person name="Hassan K.A."/>
            <person name="Durkin A."/>
            <person name="Radune D."/>
            <person name="Mohamoud Y."/>
            <person name="Shay R."/>
            <person name="Jin S."/>
            <person name="Zhang X."/>
            <person name="Lucey K."/>
            <person name="Ballor N.R."/>
            <person name="Ottesen E."/>
            <person name="Rosenthal R."/>
            <person name="Allen A."/>
            <person name="Leadbetter J.R."/>
            <person name="Paulsen I.T."/>
        </authorList>
    </citation>
    <scope>NUCLEOTIDE SEQUENCE [LARGE SCALE GENOMIC DNA]</scope>
    <source>
        <strain evidence="2">ATCC BAA-887 / DSM 12427 / ZAS-2</strain>
    </source>
</reference>
<evidence type="ECO:0008006" key="3">
    <source>
        <dbReference type="Google" id="ProtNLM"/>
    </source>
</evidence>
<dbReference type="RefSeq" id="WP_015707548.1">
    <property type="nucleotide sequence ID" value="NC_015578.1"/>
</dbReference>
<dbReference type="Pfam" id="PF10719">
    <property type="entry name" value="ComFB"/>
    <property type="match status" value="1"/>
</dbReference>
<keyword evidence="2" id="KW-1185">Reference proteome</keyword>
<dbReference type="OrthoDB" id="5616024at2"/>
<accession>F5YR57</accession>
<sequence length="98" mass="10853">MAFIDSYNLENLANEAEHLVHDELGRQLESFQGEICLCNDCVVDMAAMALNTVKPLYRYSLLGTLWASSAMSDGAYAESVREAVSNAIEKVRKNPSHD</sequence>
<dbReference type="InterPro" id="IPR019657">
    <property type="entry name" value="ComFB"/>
</dbReference>
<dbReference type="EMBL" id="CP001843">
    <property type="protein sequence ID" value="AEF85303.1"/>
    <property type="molecule type" value="Genomic_DNA"/>
</dbReference>
<dbReference type="STRING" id="545694.TREPR_2678"/>
<organism evidence="1 2">
    <name type="scientific">Treponema primitia (strain ATCC BAA-887 / DSM 12427 / ZAS-2)</name>
    <dbReference type="NCBI Taxonomy" id="545694"/>
    <lineage>
        <taxon>Bacteria</taxon>
        <taxon>Pseudomonadati</taxon>
        <taxon>Spirochaetota</taxon>
        <taxon>Spirochaetia</taxon>
        <taxon>Spirochaetales</taxon>
        <taxon>Treponemataceae</taxon>
        <taxon>Treponema</taxon>
    </lineage>
</organism>
<dbReference type="HOGENOM" id="CLU_170941_0_0_12"/>
<dbReference type="eggNOG" id="ENOG5031CQK">
    <property type="taxonomic scope" value="Bacteria"/>
</dbReference>
<evidence type="ECO:0000313" key="1">
    <source>
        <dbReference type="EMBL" id="AEF85303.1"/>
    </source>
</evidence>
<dbReference type="Proteomes" id="UP000009223">
    <property type="component" value="Chromosome"/>
</dbReference>
<dbReference type="KEGG" id="tpi:TREPR_2678"/>
<protein>
    <recommendedName>
        <fullName evidence="3">Competence protein ComFB</fullName>
    </recommendedName>
</protein>
<name>F5YR57_TREPZ</name>
<proteinExistence type="predicted"/>
<gene>
    <name evidence="1" type="ordered locus">TREPR_2678</name>
</gene>
<reference evidence="1 2" key="2">
    <citation type="journal article" date="2011" name="ISME J.">
        <title>RNA-seq reveals cooperative metabolic interactions between two termite-gut spirochete species in co-culture.</title>
        <authorList>
            <person name="Rosenthal A.Z."/>
            <person name="Matson E.G."/>
            <person name="Eldar A."/>
            <person name="Leadbetter J.R."/>
        </authorList>
    </citation>
    <scope>NUCLEOTIDE SEQUENCE [LARGE SCALE GENOMIC DNA]</scope>
    <source>
        <strain evidence="2">ATCC BAA-887 / DSM 12427 / ZAS-2</strain>
    </source>
</reference>
<evidence type="ECO:0000313" key="2">
    <source>
        <dbReference type="Proteomes" id="UP000009223"/>
    </source>
</evidence>